<accession>W9IRI7</accession>
<gene>
    <name evidence="1" type="ORF">FOYG_04270</name>
</gene>
<dbReference type="Proteomes" id="UP000030753">
    <property type="component" value="Unassembled WGS sequence"/>
</dbReference>
<evidence type="ECO:0000313" key="2">
    <source>
        <dbReference type="Proteomes" id="UP000030753"/>
    </source>
</evidence>
<organism evidence="1 2">
    <name type="scientific">Fusarium oxysporum NRRL 32931</name>
    <dbReference type="NCBI Taxonomy" id="660029"/>
    <lineage>
        <taxon>Eukaryota</taxon>
        <taxon>Fungi</taxon>
        <taxon>Dikarya</taxon>
        <taxon>Ascomycota</taxon>
        <taxon>Pezizomycotina</taxon>
        <taxon>Sordariomycetes</taxon>
        <taxon>Hypocreomycetidae</taxon>
        <taxon>Hypocreales</taxon>
        <taxon>Nectriaceae</taxon>
        <taxon>Fusarium</taxon>
        <taxon>Fusarium oxysporum species complex</taxon>
    </lineage>
</organism>
<evidence type="ECO:0000313" key="1">
    <source>
        <dbReference type="EMBL" id="EWY95151.1"/>
    </source>
</evidence>
<proteinExistence type="predicted"/>
<name>W9IRI7_FUSOX</name>
<dbReference type="HOGENOM" id="CLU_1948887_0_0_1"/>
<dbReference type="AlphaFoldDB" id="W9IRI7"/>
<dbReference type="EMBL" id="JH717841">
    <property type="protein sequence ID" value="EWY95151.1"/>
    <property type="molecule type" value="Genomic_DNA"/>
</dbReference>
<protein>
    <submittedName>
        <fullName evidence="1">Uncharacterized protein</fullName>
    </submittedName>
</protein>
<reference evidence="1 2" key="1">
    <citation type="submission" date="2011-06" db="EMBL/GenBank/DDBJ databases">
        <title>The Genome Sequence of Fusarium oxysporum FOSC 3-a.</title>
        <authorList>
            <consortium name="The Broad Institute Genome Sequencing Platform"/>
            <person name="Ma L.-J."/>
            <person name="Gale L.R."/>
            <person name="Schwartz D.C."/>
            <person name="Zhou S."/>
            <person name="Corby-Kistler H."/>
            <person name="Young S.K."/>
            <person name="Zeng Q."/>
            <person name="Gargeya S."/>
            <person name="Fitzgerald M."/>
            <person name="Haas B."/>
            <person name="Abouelleil A."/>
            <person name="Alvarado L."/>
            <person name="Arachchi H.M."/>
            <person name="Berlin A."/>
            <person name="Brown A."/>
            <person name="Chapman S.B."/>
            <person name="Chen Z."/>
            <person name="Dunbar C."/>
            <person name="Freedman E."/>
            <person name="Gearin G."/>
            <person name="Gellesch M."/>
            <person name="Goldberg J."/>
            <person name="Griggs A."/>
            <person name="Gujja S."/>
            <person name="Heiman D."/>
            <person name="Howarth C."/>
            <person name="Larson L."/>
            <person name="Lui A."/>
            <person name="MacDonald P.J.P."/>
            <person name="Mehta T."/>
            <person name="Montmayeur A."/>
            <person name="Murphy C."/>
            <person name="Neiman D."/>
            <person name="Pearson M."/>
            <person name="Priest M."/>
            <person name="Roberts A."/>
            <person name="Saif S."/>
            <person name="Shea T."/>
            <person name="Shenoy N."/>
            <person name="Sisk P."/>
            <person name="Stolte C."/>
            <person name="Sykes S."/>
            <person name="Wortman J."/>
            <person name="Nusbaum C."/>
            <person name="Birren B."/>
        </authorList>
    </citation>
    <scope>NUCLEOTIDE SEQUENCE [LARGE SCALE GENOMIC DNA]</scope>
    <source>
        <strain evidence="2">FOSC 3-a</strain>
    </source>
</reference>
<sequence length="129" mass="14719">MQFLQPPPRHVRQVRCILSPQQGNGGTCTSGCTSAFLTWWRKPDGKYCLRICSGTDQTSPFRTGTEQIGLAPNDDTYSRGVRERKECIWKRIEALFAVTHACPWLHRFAEAPRAVELQRRAIVAPRHCH</sequence>